<dbReference type="InterPro" id="IPR036465">
    <property type="entry name" value="vWFA_dom_sf"/>
</dbReference>
<evidence type="ECO:0000256" key="1">
    <source>
        <dbReference type="SAM" id="Coils"/>
    </source>
</evidence>
<accession>A0ABU1IS84</accession>
<feature type="domain" description="VWFA" evidence="4">
    <location>
        <begin position="135"/>
        <end position="330"/>
    </location>
</feature>
<dbReference type="Proteomes" id="UP001185012">
    <property type="component" value="Unassembled WGS sequence"/>
</dbReference>
<dbReference type="SUPFAM" id="SSF53300">
    <property type="entry name" value="vWA-like"/>
    <property type="match status" value="1"/>
</dbReference>
<gene>
    <name evidence="5" type="ORF">JOE21_003061</name>
</gene>
<keyword evidence="1" id="KW-0175">Coiled coil</keyword>
<feature type="coiled-coil region" evidence="1">
    <location>
        <begin position="370"/>
        <end position="400"/>
    </location>
</feature>
<evidence type="ECO:0000259" key="4">
    <source>
        <dbReference type="PROSITE" id="PS50234"/>
    </source>
</evidence>
<sequence length="442" mass="49281">MKNWYLSLVVIICAIFLFTACTPSDQTTDGKPNEEPEEEVSATPQDDADTMLKQGPGLLEDKDQEEARKAFEALPDSMSAEEAYGELIRLMAEDYSEVLQAIEDFDPTYNVKPFRSKSGDSNSGRGADGEEGEAHIQILLDASGSMAAKVEGQEKMAAAKEAIEKFVKEVPDNAKVSLRIYGHEGSNRKEDKAVSCKSTEAVYPLKEVNEKEFAAVMDPVKPVGWTPLALAMEEAKRDMERNREKGTRSLVYVVSDGIETCGGDPVQAAKDLNQSDIEAVVHIIGFDVSADERKALEKVAEAGGGEYGSASNGNDIHDMLSKNAKEYSDILSKTSYQNHHLLKLNMHARAMQEKIVDLAGYNYLRTSPFYKKINQEEKRLQKAADKLAEMEKISEDTRTELKEIIQGRREALHERRKEYIDELSDRRSKAHKEAYAIITGKR</sequence>
<feature type="region of interest" description="Disordered" evidence="2">
    <location>
        <begin position="24"/>
        <end position="61"/>
    </location>
</feature>
<feature type="signal peptide" evidence="3">
    <location>
        <begin position="1"/>
        <end position="20"/>
    </location>
</feature>
<evidence type="ECO:0000313" key="6">
    <source>
        <dbReference type="Proteomes" id="UP001185012"/>
    </source>
</evidence>
<comment type="caution">
    <text evidence="5">The sequence shown here is derived from an EMBL/GenBank/DDBJ whole genome shotgun (WGS) entry which is preliminary data.</text>
</comment>
<evidence type="ECO:0000313" key="5">
    <source>
        <dbReference type="EMBL" id="MDR6227049.1"/>
    </source>
</evidence>
<organism evidence="5 6">
    <name type="scientific">Desmospora profundinema</name>
    <dbReference type="NCBI Taxonomy" id="1571184"/>
    <lineage>
        <taxon>Bacteria</taxon>
        <taxon>Bacillati</taxon>
        <taxon>Bacillota</taxon>
        <taxon>Bacilli</taxon>
        <taxon>Bacillales</taxon>
        <taxon>Thermoactinomycetaceae</taxon>
        <taxon>Desmospora</taxon>
    </lineage>
</organism>
<dbReference type="SMART" id="SM00327">
    <property type="entry name" value="VWA"/>
    <property type="match status" value="1"/>
</dbReference>
<reference evidence="5 6" key="1">
    <citation type="submission" date="2023-07" db="EMBL/GenBank/DDBJ databases">
        <title>Genomic Encyclopedia of Type Strains, Phase IV (KMG-IV): sequencing the most valuable type-strain genomes for metagenomic binning, comparative biology and taxonomic classification.</title>
        <authorList>
            <person name="Goeker M."/>
        </authorList>
    </citation>
    <scope>NUCLEOTIDE SEQUENCE [LARGE SCALE GENOMIC DNA]</scope>
    <source>
        <strain evidence="5 6">DSM 45903</strain>
    </source>
</reference>
<dbReference type="PROSITE" id="PS50234">
    <property type="entry name" value="VWFA"/>
    <property type="match status" value="1"/>
</dbReference>
<keyword evidence="6" id="KW-1185">Reference proteome</keyword>
<dbReference type="Gene3D" id="3.40.50.410">
    <property type="entry name" value="von Willebrand factor, type A domain"/>
    <property type="match status" value="1"/>
</dbReference>
<keyword evidence="3" id="KW-0732">Signal</keyword>
<dbReference type="PROSITE" id="PS51257">
    <property type="entry name" value="PROKAR_LIPOPROTEIN"/>
    <property type="match status" value="1"/>
</dbReference>
<evidence type="ECO:0000256" key="2">
    <source>
        <dbReference type="SAM" id="MobiDB-lite"/>
    </source>
</evidence>
<name>A0ABU1IS84_9BACL</name>
<evidence type="ECO:0000256" key="3">
    <source>
        <dbReference type="SAM" id="SignalP"/>
    </source>
</evidence>
<proteinExistence type="predicted"/>
<protein>
    <submittedName>
        <fullName evidence="5">Uncharacterized protein YegL</fullName>
    </submittedName>
</protein>
<dbReference type="Pfam" id="PF00092">
    <property type="entry name" value="VWA"/>
    <property type="match status" value="1"/>
</dbReference>
<feature type="region of interest" description="Disordered" evidence="2">
    <location>
        <begin position="110"/>
        <end position="130"/>
    </location>
</feature>
<dbReference type="EMBL" id="JAVDQG010000007">
    <property type="protein sequence ID" value="MDR6227049.1"/>
    <property type="molecule type" value="Genomic_DNA"/>
</dbReference>
<dbReference type="RefSeq" id="WP_309867792.1">
    <property type="nucleotide sequence ID" value="NZ_JAVDQG010000007.1"/>
</dbReference>
<dbReference type="InterPro" id="IPR002035">
    <property type="entry name" value="VWF_A"/>
</dbReference>
<feature type="chain" id="PRO_5047454265" evidence="3">
    <location>
        <begin position="21"/>
        <end position="442"/>
    </location>
</feature>